<dbReference type="InterPro" id="IPR022601">
    <property type="entry name" value="DUF3160"/>
</dbReference>
<sequence length="196" mass="22825">MNQELQDYIKQFKELGMSDEQIRQELLKTGWDKEIVNKLLSEQKITDQTNQKPPQDFSPKWLLIILGILIIAGGGFFVYWKIIKPQPEPLITILPEALAQRFAVYEEVPVSITPQVPAYTVDKNLDNVINKEDFKYLPEAAKELLAENGFVVVPSQYKEFFSLYERNRYGFTPSFITTDSMLHNYHLAFDYLLRTL</sequence>
<feature type="non-terminal residue" evidence="2">
    <location>
        <position position="196"/>
    </location>
</feature>
<comment type="caution">
    <text evidence="2">The sequence shown here is derived from an EMBL/GenBank/DDBJ whole genome shotgun (WGS) entry which is preliminary data.</text>
</comment>
<reference evidence="2" key="1">
    <citation type="journal article" date="2014" name="Front. Microbiol.">
        <title>High frequency of phylogenetically diverse reductive dehalogenase-homologous genes in deep subseafloor sedimentary metagenomes.</title>
        <authorList>
            <person name="Kawai M."/>
            <person name="Futagami T."/>
            <person name="Toyoda A."/>
            <person name="Takaki Y."/>
            <person name="Nishi S."/>
            <person name="Hori S."/>
            <person name="Arai W."/>
            <person name="Tsubouchi T."/>
            <person name="Morono Y."/>
            <person name="Uchiyama I."/>
            <person name="Ito T."/>
            <person name="Fujiyama A."/>
            <person name="Inagaki F."/>
            <person name="Takami H."/>
        </authorList>
    </citation>
    <scope>NUCLEOTIDE SEQUENCE</scope>
    <source>
        <strain evidence="2">Expedition CK06-06</strain>
    </source>
</reference>
<dbReference type="AlphaFoldDB" id="X1U960"/>
<accession>X1U960</accession>
<keyword evidence="1" id="KW-0472">Membrane</keyword>
<name>X1U960_9ZZZZ</name>
<gene>
    <name evidence="2" type="ORF">S12H4_46068</name>
</gene>
<keyword evidence="1" id="KW-0812">Transmembrane</keyword>
<dbReference type="Pfam" id="PF11369">
    <property type="entry name" value="DUF3160"/>
    <property type="match status" value="1"/>
</dbReference>
<protein>
    <submittedName>
        <fullName evidence="2">Uncharacterized protein</fullName>
    </submittedName>
</protein>
<proteinExistence type="predicted"/>
<dbReference type="EMBL" id="BARW01028549">
    <property type="protein sequence ID" value="GAJ14073.1"/>
    <property type="molecule type" value="Genomic_DNA"/>
</dbReference>
<feature type="transmembrane region" description="Helical" evidence="1">
    <location>
        <begin position="61"/>
        <end position="80"/>
    </location>
</feature>
<evidence type="ECO:0000256" key="1">
    <source>
        <dbReference type="SAM" id="Phobius"/>
    </source>
</evidence>
<organism evidence="2">
    <name type="scientific">marine sediment metagenome</name>
    <dbReference type="NCBI Taxonomy" id="412755"/>
    <lineage>
        <taxon>unclassified sequences</taxon>
        <taxon>metagenomes</taxon>
        <taxon>ecological metagenomes</taxon>
    </lineage>
</organism>
<keyword evidence="1" id="KW-1133">Transmembrane helix</keyword>
<evidence type="ECO:0000313" key="2">
    <source>
        <dbReference type="EMBL" id="GAJ14073.1"/>
    </source>
</evidence>